<keyword evidence="2" id="KW-1185">Reference proteome</keyword>
<organism evidence="1 2">
    <name type="scientific">Castilleja foliolosa</name>
    <dbReference type="NCBI Taxonomy" id="1961234"/>
    <lineage>
        <taxon>Eukaryota</taxon>
        <taxon>Viridiplantae</taxon>
        <taxon>Streptophyta</taxon>
        <taxon>Embryophyta</taxon>
        <taxon>Tracheophyta</taxon>
        <taxon>Spermatophyta</taxon>
        <taxon>Magnoliopsida</taxon>
        <taxon>eudicotyledons</taxon>
        <taxon>Gunneridae</taxon>
        <taxon>Pentapetalae</taxon>
        <taxon>asterids</taxon>
        <taxon>lamiids</taxon>
        <taxon>Lamiales</taxon>
        <taxon>Orobanchaceae</taxon>
        <taxon>Pedicularideae</taxon>
        <taxon>Castillejinae</taxon>
        <taxon>Castilleja</taxon>
    </lineage>
</organism>
<evidence type="ECO:0000313" key="1">
    <source>
        <dbReference type="EMBL" id="KAL3654660.1"/>
    </source>
</evidence>
<protein>
    <submittedName>
        <fullName evidence="1">Uncharacterized protein</fullName>
    </submittedName>
</protein>
<reference evidence="2" key="1">
    <citation type="journal article" date="2024" name="IScience">
        <title>Strigolactones Initiate the Formation of Haustorium-like Structures in Castilleja.</title>
        <authorList>
            <person name="Buerger M."/>
            <person name="Peterson D."/>
            <person name="Chory J."/>
        </authorList>
    </citation>
    <scope>NUCLEOTIDE SEQUENCE [LARGE SCALE GENOMIC DNA]</scope>
</reference>
<name>A0ABD3EJR6_9LAMI</name>
<accession>A0ABD3EJR6</accession>
<evidence type="ECO:0000313" key="2">
    <source>
        <dbReference type="Proteomes" id="UP001632038"/>
    </source>
</evidence>
<comment type="caution">
    <text evidence="1">The sequence shown here is derived from an EMBL/GenBank/DDBJ whole genome shotgun (WGS) entry which is preliminary data.</text>
</comment>
<dbReference type="AlphaFoldDB" id="A0ABD3EJR6"/>
<sequence length="78" mass="8987">MVERRNTISLEDYNNWLNNVLPADHIDLDDDWINILNSIDNIGMVDVADQHLKTLLPMGTSDCSFNNGTGKYIHYQQH</sequence>
<dbReference type="Proteomes" id="UP001632038">
    <property type="component" value="Unassembled WGS sequence"/>
</dbReference>
<proteinExistence type="predicted"/>
<dbReference type="EMBL" id="JAVIJP010000003">
    <property type="protein sequence ID" value="KAL3654660.1"/>
    <property type="molecule type" value="Genomic_DNA"/>
</dbReference>
<gene>
    <name evidence="1" type="ORF">CASFOL_001395</name>
</gene>